<dbReference type="AlphaFoldDB" id="G0U5D5"/>
<keyword evidence="2" id="KW-0328">Glycosyltransferase</keyword>
<proteinExistence type="predicted"/>
<accession>G0U5D5</accession>
<dbReference type="GO" id="GO:0006178">
    <property type="term" value="P:guanine salvage"/>
    <property type="evidence" value="ECO:0007669"/>
    <property type="project" value="TreeGrafter"/>
</dbReference>
<name>G0U5D5_TRYVY</name>
<dbReference type="VEuPathDB" id="TriTrypDB:TvY486_1001370"/>
<dbReference type="GO" id="GO:0000287">
    <property type="term" value="F:magnesium ion binding"/>
    <property type="evidence" value="ECO:0007669"/>
    <property type="project" value="TreeGrafter"/>
</dbReference>
<dbReference type="FunFam" id="3.40.50.2020:FF:000046">
    <property type="entry name" value="Hypoxanthine-guanine phosphoribosyltransferase"/>
    <property type="match status" value="1"/>
</dbReference>
<dbReference type="EMBL" id="HE573026">
    <property type="protein sequence ID" value="CCC51083.1"/>
    <property type="molecule type" value="Genomic_DNA"/>
</dbReference>
<dbReference type="GO" id="GO:0005829">
    <property type="term" value="C:cytosol"/>
    <property type="evidence" value="ECO:0007669"/>
    <property type="project" value="TreeGrafter"/>
</dbReference>
<feature type="domain" description="Phosphoribosyltransferase" evidence="1">
    <location>
        <begin position="78"/>
        <end position="209"/>
    </location>
</feature>
<dbReference type="CDD" id="cd06223">
    <property type="entry name" value="PRTases_typeI"/>
    <property type="match status" value="1"/>
</dbReference>
<keyword evidence="2" id="KW-0808">Transferase</keyword>
<dbReference type="GO" id="GO:0004422">
    <property type="term" value="F:hypoxanthine phosphoribosyltransferase activity"/>
    <property type="evidence" value="ECO:0007669"/>
    <property type="project" value="TreeGrafter"/>
</dbReference>
<dbReference type="InterPro" id="IPR050408">
    <property type="entry name" value="HGPRT"/>
</dbReference>
<dbReference type="GO" id="GO:0046100">
    <property type="term" value="P:hypoxanthine metabolic process"/>
    <property type="evidence" value="ECO:0007669"/>
    <property type="project" value="TreeGrafter"/>
</dbReference>
<dbReference type="Gene3D" id="3.40.50.2020">
    <property type="match status" value="1"/>
</dbReference>
<evidence type="ECO:0000313" key="2">
    <source>
        <dbReference type="EMBL" id="CCC51083.1"/>
    </source>
</evidence>
<dbReference type="InterPro" id="IPR000836">
    <property type="entry name" value="PRTase_dom"/>
</dbReference>
<reference evidence="2" key="1">
    <citation type="journal article" date="2012" name="Proc. Natl. Acad. Sci. U.S.A.">
        <title>Antigenic diversity is generated by distinct evolutionary mechanisms in African trypanosome species.</title>
        <authorList>
            <person name="Jackson A.P."/>
            <person name="Berry A."/>
            <person name="Aslett M."/>
            <person name="Allison H.C."/>
            <person name="Burton P."/>
            <person name="Vavrova-Anderson J."/>
            <person name="Brown R."/>
            <person name="Browne H."/>
            <person name="Corton N."/>
            <person name="Hauser H."/>
            <person name="Gamble J."/>
            <person name="Gilderthorp R."/>
            <person name="Marcello L."/>
            <person name="McQuillan J."/>
            <person name="Otto T.D."/>
            <person name="Quail M.A."/>
            <person name="Sanders M.J."/>
            <person name="van Tonder A."/>
            <person name="Ginger M.L."/>
            <person name="Field M.C."/>
            <person name="Barry J.D."/>
            <person name="Hertz-Fowler C."/>
            <person name="Berriman M."/>
        </authorList>
    </citation>
    <scope>NUCLEOTIDE SEQUENCE</scope>
    <source>
        <strain evidence="2">Y486</strain>
    </source>
</reference>
<dbReference type="PANTHER" id="PTHR43340">
    <property type="entry name" value="HYPOXANTHINE-GUANINE PHOSPHORIBOSYLTRANSFERASE"/>
    <property type="match status" value="1"/>
</dbReference>
<protein>
    <submittedName>
        <fullName evidence="2">Putative hypoxanthine-guanine phosphoribosyltransferase</fullName>
    </submittedName>
</protein>
<gene>
    <name evidence="2" type="ORF">TVY486_1001370</name>
</gene>
<dbReference type="Pfam" id="PF00156">
    <property type="entry name" value="Pribosyltran"/>
    <property type="match status" value="1"/>
</dbReference>
<evidence type="ECO:0000259" key="1">
    <source>
        <dbReference type="Pfam" id="PF00156"/>
    </source>
</evidence>
<dbReference type="GO" id="GO:0032263">
    <property type="term" value="P:GMP salvage"/>
    <property type="evidence" value="ECO:0007669"/>
    <property type="project" value="TreeGrafter"/>
</dbReference>
<dbReference type="OMA" id="MQWRVAP"/>
<organism evidence="2">
    <name type="scientific">Trypanosoma vivax (strain Y486)</name>
    <dbReference type="NCBI Taxonomy" id="1055687"/>
    <lineage>
        <taxon>Eukaryota</taxon>
        <taxon>Discoba</taxon>
        <taxon>Euglenozoa</taxon>
        <taxon>Kinetoplastea</taxon>
        <taxon>Metakinetoplastina</taxon>
        <taxon>Trypanosomatida</taxon>
        <taxon>Trypanosomatidae</taxon>
        <taxon>Trypanosoma</taxon>
        <taxon>Duttonella</taxon>
    </lineage>
</organism>
<dbReference type="SUPFAM" id="SSF53271">
    <property type="entry name" value="PRTase-like"/>
    <property type="match status" value="1"/>
</dbReference>
<dbReference type="GO" id="GO:0032264">
    <property type="term" value="P:IMP salvage"/>
    <property type="evidence" value="ECO:0007669"/>
    <property type="project" value="TreeGrafter"/>
</dbReference>
<sequence length="236" mass="26602">MEYNTQPREHTVGKTAEGVVTVDGREYPMAAELVATESVIHKSIREIAQRIADDYRHLTHRDTHSSNATDGATAPISDNNPLIVLSILKGSYIFTADLTRYLNDCGLPHVVDFFRATSYRGTTKSSGTVSLLEKPRFVNLEGKHVLIVEDICDTGRTLDCIIKEVREIYRPASLKLCVLADKPGGRLVPVPLDYVCLTVPNQYVIGYGFEVNDRYRNFRHIFTLRPDYAKRFPSQL</sequence>
<dbReference type="PANTHER" id="PTHR43340:SF1">
    <property type="entry name" value="HYPOXANTHINE PHOSPHORIBOSYLTRANSFERASE"/>
    <property type="match status" value="1"/>
</dbReference>
<dbReference type="InterPro" id="IPR029057">
    <property type="entry name" value="PRTase-like"/>
</dbReference>